<name>A0A336N3H1_CULSO</name>
<gene>
    <name evidence="1" type="primary">CSON010459</name>
</gene>
<reference evidence="1" key="1">
    <citation type="submission" date="2018-07" db="EMBL/GenBank/DDBJ databases">
        <authorList>
            <person name="Quirk P.G."/>
            <person name="Krulwich T.A."/>
        </authorList>
    </citation>
    <scope>NUCLEOTIDE SEQUENCE</scope>
</reference>
<dbReference type="EMBL" id="UFQT01004257">
    <property type="protein sequence ID" value="SSX35603.1"/>
    <property type="molecule type" value="Genomic_DNA"/>
</dbReference>
<accession>A0A336N3H1</accession>
<organism evidence="1">
    <name type="scientific">Culicoides sonorensis</name>
    <name type="common">Biting midge</name>
    <dbReference type="NCBI Taxonomy" id="179676"/>
    <lineage>
        <taxon>Eukaryota</taxon>
        <taxon>Metazoa</taxon>
        <taxon>Ecdysozoa</taxon>
        <taxon>Arthropoda</taxon>
        <taxon>Hexapoda</taxon>
        <taxon>Insecta</taxon>
        <taxon>Pterygota</taxon>
        <taxon>Neoptera</taxon>
        <taxon>Endopterygota</taxon>
        <taxon>Diptera</taxon>
        <taxon>Nematocera</taxon>
        <taxon>Chironomoidea</taxon>
        <taxon>Ceratopogonidae</taxon>
        <taxon>Ceratopogoninae</taxon>
        <taxon>Culicoides</taxon>
        <taxon>Monoculicoides</taxon>
    </lineage>
</organism>
<dbReference type="VEuPathDB" id="VectorBase:CSON010459"/>
<sequence>MFTFISITFSDKVKNWRGSTAEGSLVVVMWADLIWTRWIDGAKVVLIFVEIQNPDNLIRNKSTAGVENLTKNKISVPNDLSLIIIAFCEFGLQSTKCKIHNSMFVVFMF</sequence>
<protein>
    <submittedName>
        <fullName evidence="1">CSON010459 protein</fullName>
    </submittedName>
</protein>
<dbReference type="AlphaFoldDB" id="A0A336N3H1"/>
<evidence type="ECO:0000313" key="1">
    <source>
        <dbReference type="EMBL" id="SSX35603.1"/>
    </source>
</evidence>
<proteinExistence type="predicted"/>